<comment type="caution">
    <text evidence="3">The sequence shown here is derived from an EMBL/GenBank/DDBJ whole genome shotgun (WGS) entry which is preliminary data.</text>
</comment>
<feature type="domain" description="Thymidylate synthase/dCMP hydroxymethylase" evidence="2">
    <location>
        <begin position="111"/>
        <end position="221"/>
    </location>
</feature>
<dbReference type="InterPro" id="IPR023451">
    <property type="entry name" value="Thymidate_synth/dCMP_Mease_dom"/>
</dbReference>
<evidence type="ECO:0000313" key="3">
    <source>
        <dbReference type="EMBL" id="MCT7968680.1"/>
    </source>
</evidence>
<evidence type="ECO:0000259" key="2">
    <source>
        <dbReference type="Pfam" id="PF00303"/>
    </source>
</evidence>
<dbReference type="SUPFAM" id="SSF55831">
    <property type="entry name" value="Thymidylate synthase/dCMP hydroxymethylase"/>
    <property type="match status" value="1"/>
</dbReference>
<reference evidence="3 4" key="1">
    <citation type="journal article" date="2022" name="Front. Microbiol.">
        <title>High genomic differentiation and limited gene flow indicate recent cryptic speciation within the genus Laspinema (cyanobacteria).</title>
        <authorList>
            <person name="Stanojkovic A."/>
            <person name="Skoupy S."/>
            <person name="Skaloud P."/>
            <person name="Dvorak P."/>
        </authorList>
    </citation>
    <scope>NUCLEOTIDE SEQUENCE [LARGE SCALE GENOMIC DNA]</scope>
    <source>
        <strain evidence="3 4">D2a</strain>
    </source>
</reference>
<gene>
    <name evidence="3" type="ORF">NG799_20445</name>
</gene>
<dbReference type="EMBL" id="JAMXFF010000035">
    <property type="protein sequence ID" value="MCT7968680.1"/>
    <property type="molecule type" value="Genomic_DNA"/>
</dbReference>
<sequence length="551" mass="64039">MFRNTTHAFYAELKALVESKETVSVRGVELKSGRSRFIQITSPRERVDMIPHLNSNLFAQIAATFWEMSGRTDLRFLYHYLPQSLDFFEDKNLPGNESDSSGKSWHLSRTLREVARLLNADPSSRDAVINLSNPQFKNPATVGTSCQNWIQFLIRNGKLHLNVCIQSHGIFSGTSGINPFGLSVFQEAVAYWTGTQVGEYCYFISEVHLNDCYTDLAPKVLDFKKPKTLYEFGFKPPQFSTPMEEFDIILSRWFELENKMRQESFKLTNELSSINDEFIINSLELLYIYNRHLHGDKPEQIAELIAKLPPNDFKLAAVEYFARLWNNREVISLNTQERDYFNYLWQTKESMDSYSFASIFELLSILHYKKTLVYKNSWKKHGEALGVFAGISRKYDRLETMFTENVKPTADESVLDTFADLAVYSTKYLTYLAEHYPEMFQEFIQPDSAAEDLQTYWHNEGFDPTSKLLTQRYESSEQWQKISSYQGCFEAIRDAYKQLEDIFVNQDWRVSDRRKCSLSADLAIVSLHYLVLASQQEPENFQKFAEVIANL</sequence>
<proteinExistence type="predicted"/>
<protein>
    <submittedName>
        <fullName evidence="3">Thymidylate synthase</fullName>
    </submittedName>
</protein>
<dbReference type="Proteomes" id="UP001525890">
    <property type="component" value="Unassembled WGS sequence"/>
</dbReference>
<keyword evidence="4" id="KW-1185">Reference proteome</keyword>
<dbReference type="InterPro" id="IPR036926">
    <property type="entry name" value="Thymidate_synth/dCMP_Mease_sf"/>
</dbReference>
<keyword evidence="1" id="KW-0808">Transferase</keyword>
<accession>A0ABT2MV95</accession>
<name>A0ABT2MV95_9CYAN</name>
<evidence type="ECO:0000256" key="1">
    <source>
        <dbReference type="ARBA" id="ARBA00022679"/>
    </source>
</evidence>
<dbReference type="RefSeq" id="WP_368008188.1">
    <property type="nucleotide sequence ID" value="NZ_JAMXFF010000035.1"/>
</dbReference>
<organism evidence="3 4">
    <name type="scientific">Laspinema palackyanum D2a</name>
    <dbReference type="NCBI Taxonomy" id="2953684"/>
    <lineage>
        <taxon>Bacteria</taxon>
        <taxon>Bacillati</taxon>
        <taxon>Cyanobacteriota</taxon>
        <taxon>Cyanophyceae</taxon>
        <taxon>Oscillatoriophycideae</taxon>
        <taxon>Oscillatoriales</taxon>
        <taxon>Laspinemataceae</taxon>
        <taxon>Laspinema</taxon>
        <taxon>Laspinema palackyanum</taxon>
    </lineage>
</organism>
<evidence type="ECO:0000313" key="4">
    <source>
        <dbReference type="Proteomes" id="UP001525890"/>
    </source>
</evidence>
<dbReference type="Pfam" id="PF00303">
    <property type="entry name" value="Thymidylat_synt"/>
    <property type="match status" value="1"/>
</dbReference>
<dbReference type="Gene3D" id="3.30.572.10">
    <property type="entry name" value="Thymidylate synthase/dCMP hydroxymethylase domain"/>
    <property type="match status" value="1"/>
</dbReference>